<dbReference type="NCBIfam" id="TIGR00787">
    <property type="entry name" value="dctP"/>
    <property type="match status" value="1"/>
</dbReference>
<dbReference type="Pfam" id="PF03480">
    <property type="entry name" value="DctP"/>
    <property type="match status" value="1"/>
</dbReference>
<keyword evidence="1 2" id="KW-0732">Signal</keyword>
<protein>
    <recommendedName>
        <fullName evidence="5">C4-dicarboxylate ABC transporter substrate-binding protein</fullName>
    </recommendedName>
</protein>
<dbReference type="PIRSF" id="PIRSF006470">
    <property type="entry name" value="DctB"/>
    <property type="match status" value="1"/>
</dbReference>
<comment type="caution">
    <text evidence="3">The sequence shown here is derived from an EMBL/GenBank/DDBJ whole genome shotgun (WGS) entry which is preliminary data.</text>
</comment>
<reference evidence="3 4" key="1">
    <citation type="submission" date="2016-10" db="EMBL/GenBank/DDBJ databases">
        <title>Rodentibacter gen. nov. and new species.</title>
        <authorList>
            <person name="Christensen H."/>
        </authorList>
    </citation>
    <scope>NUCLEOTIDE SEQUENCE [LARGE SCALE GENOMIC DNA]</scope>
    <source>
        <strain evidence="3 4">1998236014</strain>
    </source>
</reference>
<evidence type="ECO:0000313" key="4">
    <source>
        <dbReference type="Proteomes" id="UP000188820"/>
    </source>
</evidence>
<dbReference type="InterPro" id="IPR018389">
    <property type="entry name" value="DctP_fam"/>
</dbReference>
<dbReference type="Gene3D" id="3.40.190.170">
    <property type="entry name" value="Bacterial extracellular solute-binding protein, family 7"/>
    <property type="match status" value="1"/>
</dbReference>
<dbReference type="InterPro" id="IPR038404">
    <property type="entry name" value="TRAP_DctP_sf"/>
</dbReference>
<dbReference type="PANTHER" id="PTHR33376">
    <property type="match status" value="1"/>
</dbReference>
<proteinExistence type="predicted"/>
<name>A0ABX3KYG0_9PAST</name>
<dbReference type="PANTHER" id="PTHR33376:SF2">
    <property type="entry name" value="DICARBOXYLATE-BINDING PERIPLASMIC PROTEIN"/>
    <property type="match status" value="1"/>
</dbReference>
<dbReference type="CDD" id="cd13671">
    <property type="entry name" value="PBP2_TRAP_SBP_like_3"/>
    <property type="match status" value="1"/>
</dbReference>
<dbReference type="NCBIfam" id="NF037995">
    <property type="entry name" value="TRAP_S1"/>
    <property type="match status" value="1"/>
</dbReference>
<dbReference type="InterPro" id="IPR004682">
    <property type="entry name" value="TRAP_DctP"/>
</dbReference>
<accession>A0ABX3KYG0</accession>
<sequence>MRLSKHFCLSLFAISFTIFSLDTYAAMTLKLSHNQNKSHPVHQALQFFAEKTQEFSKGELKVRVYSDAQLGTQRESLELVQKGALALAKSNAAELEAFAKPYGVYNLPYLFKDRIQYHNVLRSEIGKRILQSSSSNGFIGLAYLDAGARSFYAQKAIQKPNDLQGLKVRVQPSPTAVNMVKALGGNPTPLAYGELYTALQQHVVDSAENNIPSYTLSRHSEVSPIFSQDEHTMVPDVLVISTKVWNELSPQNQEALEKAAQQTTEKMFELWTVSEEQEKQKAIKQGVQFVDVDKTMFKQAVEPMYQDIQKNNSELYKLVESIKAVE</sequence>
<feature type="signal peptide" evidence="2">
    <location>
        <begin position="1"/>
        <end position="25"/>
    </location>
</feature>
<keyword evidence="4" id="KW-1185">Reference proteome</keyword>
<dbReference type="Proteomes" id="UP000188820">
    <property type="component" value="Unassembled WGS sequence"/>
</dbReference>
<evidence type="ECO:0000313" key="3">
    <source>
        <dbReference type="EMBL" id="OOF69834.1"/>
    </source>
</evidence>
<feature type="chain" id="PRO_5047505565" description="C4-dicarboxylate ABC transporter substrate-binding protein" evidence="2">
    <location>
        <begin position="26"/>
        <end position="326"/>
    </location>
</feature>
<organism evidence="3 4">
    <name type="scientific">Rodentibacter caecimuris</name>
    <dbReference type="NCBI Taxonomy" id="1796644"/>
    <lineage>
        <taxon>Bacteria</taxon>
        <taxon>Pseudomonadati</taxon>
        <taxon>Pseudomonadota</taxon>
        <taxon>Gammaproteobacteria</taxon>
        <taxon>Pasteurellales</taxon>
        <taxon>Pasteurellaceae</taxon>
        <taxon>Rodentibacter</taxon>
    </lineage>
</organism>
<evidence type="ECO:0000256" key="2">
    <source>
        <dbReference type="SAM" id="SignalP"/>
    </source>
</evidence>
<gene>
    <name evidence="3" type="ORF">BKG89_05195</name>
</gene>
<evidence type="ECO:0008006" key="5">
    <source>
        <dbReference type="Google" id="ProtNLM"/>
    </source>
</evidence>
<evidence type="ECO:0000256" key="1">
    <source>
        <dbReference type="ARBA" id="ARBA00022729"/>
    </source>
</evidence>
<dbReference type="RefSeq" id="WP_077463125.1">
    <property type="nucleotide sequence ID" value="NZ_MLAA01000022.1"/>
</dbReference>
<dbReference type="EMBL" id="MLAA01000022">
    <property type="protein sequence ID" value="OOF69834.1"/>
    <property type="molecule type" value="Genomic_DNA"/>
</dbReference>